<dbReference type="InterPro" id="IPR020471">
    <property type="entry name" value="AKR"/>
</dbReference>
<proteinExistence type="predicted"/>
<name>A0AAD5YDA2_9APHY</name>
<dbReference type="GO" id="GO:0005829">
    <property type="term" value="C:cytosol"/>
    <property type="evidence" value="ECO:0007669"/>
    <property type="project" value="TreeGrafter"/>
</dbReference>
<dbReference type="PANTHER" id="PTHR42686:SF1">
    <property type="entry name" value="GH17980P-RELATED"/>
    <property type="match status" value="1"/>
</dbReference>
<dbReference type="EMBL" id="JANAWD010000217">
    <property type="protein sequence ID" value="KAJ3483717.1"/>
    <property type="molecule type" value="Genomic_DNA"/>
</dbReference>
<dbReference type="AlphaFoldDB" id="A0AAD5YDA2"/>
<feature type="compositionally biased region" description="Basic and acidic residues" evidence="1">
    <location>
        <begin position="20"/>
        <end position="31"/>
    </location>
</feature>
<evidence type="ECO:0000313" key="2">
    <source>
        <dbReference type="EMBL" id="KAJ3483717.1"/>
    </source>
</evidence>
<gene>
    <name evidence="2" type="ORF">NLI96_g6123</name>
</gene>
<comment type="caution">
    <text evidence="2">The sequence shown here is derived from an EMBL/GenBank/DDBJ whole genome shotgun (WGS) entry which is preliminary data.</text>
</comment>
<organism evidence="2 3">
    <name type="scientific">Meripilus lineatus</name>
    <dbReference type="NCBI Taxonomy" id="2056292"/>
    <lineage>
        <taxon>Eukaryota</taxon>
        <taxon>Fungi</taxon>
        <taxon>Dikarya</taxon>
        <taxon>Basidiomycota</taxon>
        <taxon>Agaricomycotina</taxon>
        <taxon>Agaricomycetes</taxon>
        <taxon>Polyporales</taxon>
        <taxon>Meripilaceae</taxon>
        <taxon>Meripilus</taxon>
    </lineage>
</organism>
<accession>A0AAD5YDA2</accession>
<evidence type="ECO:0000256" key="1">
    <source>
        <dbReference type="SAM" id="MobiDB-lite"/>
    </source>
</evidence>
<sequence length="110" mass="12459">MGLLTPSTPSWHPAPPALREASKRANETCKNEQWEGGLPNIALGFAYKKAKELDVPTVVGLSQLREVHENIRVWRELYTEDQNAAKKRIACEQSVLEDFKEVQGWSWVSP</sequence>
<evidence type="ECO:0000313" key="3">
    <source>
        <dbReference type="Proteomes" id="UP001212997"/>
    </source>
</evidence>
<dbReference type="GO" id="GO:0070485">
    <property type="term" value="P:dehydro-D-arabinono-1,4-lactone biosynthetic process"/>
    <property type="evidence" value="ECO:0007669"/>
    <property type="project" value="TreeGrafter"/>
</dbReference>
<feature type="compositionally biased region" description="Polar residues" evidence="1">
    <location>
        <begin position="1"/>
        <end position="10"/>
    </location>
</feature>
<dbReference type="PANTHER" id="PTHR42686">
    <property type="entry name" value="GH17980P-RELATED"/>
    <property type="match status" value="1"/>
</dbReference>
<dbReference type="Proteomes" id="UP001212997">
    <property type="component" value="Unassembled WGS sequence"/>
</dbReference>
<reference evidence="2" key="1">
    <citation type="submission" date="2022-07" db="EMBL/GenBank/DDBJ databases">
        <title>Genome Sequence of Physisporinus lineatus.</title>
        <authorList>
            <person name="Buettner E."/>
        </authorList>
    </citation>
    <scope>NUCLEOTIDE SEQUENCE</scope>
    <source>
        <strain evidence="2">VT162</strain>
    </source>
</reference>
<keyword evidence="3" id="KW-1185">Reference proteome</keyword>
<protein>
    <submittedName>
        <fullName evidence="2">Uncharacterized protein</fullName>
    </submittedName>
</protein>
<feature type="region of interest" description="Disordered" evidence="1">
    <location>
        <begin position="1"/>
        <end position="31"/>
    </location>
</feature>
<dbReference type="GO" id="GO:0045290">
    <property type="term" value="F:D-arabinose 1-dehydrogenase [NAD(P)+] activity"/>
    <property type="evidence" value="ECO:0007669"/>
    <property type="project" value="TreeGrafter"/>
</dbReference>